<dbReference type="STRING" id="1409788.NC99_34010"/>
<dbReference type="Gene3D" id="3.30.360.10">
    <property type="entry name" value="Dihydrodipicolinate Reductase, domain 2"/>
    <property type="match status" value="1"/>
</dbReference>
<gene>
    <name evidence="4" type="ORF">NC99_34010</name>
</gene>
<reference evidence="5" key="1">
    <citation type="submission" date="2015-07" db="EMBL/GenBank/DDBJ databases">
        <title>Genome sequencing of Sunxiuqinia dokdonensis strain SK.</title>
        <authorList>
            <person name="Ahn S."/>
            <person name="Kim B.-C."/>
        </authorList>
    </citation>
    <scope>NUCLEOTIDE SEQUENCE [LARGE SCALE GENOMIC DNA]</scope>
    <source>
        <strain evidence="5">SK</strain>
    </source>
</reference>
<evidence type="ECO:0000313" key="5">
    <source>
        <dbReference type="Proteomes" id="UP000036958"/>
    </source>
</evidence>
<dbReference type="Proteomes" id="UP000036958">
    <property type="component" value="Unassembled WGS sequence"/>
</dbReference>
<dbReference type="InterPro" id="IPR051450">
    <property type="entry name" value="Gfo/Idh/MocA_Oxidoreductases"/>
</dbReference>
<dbReference type="GO" id="GO:0000166">
    <property type="term" value="F:nucleotide binding"/>
    <property type="evidence" value="ECO:0007669"/>
    <property type="project" value="InterPro"/>
</dbReference>
<evidence type="ECO:0000259" key="3">
    <source>
        <dbReference type="Pfam" id="PF02894"/>
    </source>
</evidence>
<dbReference type="SUPFAM" id="SSF51735">
    <property type="entry name" value="NAD(P)-binding Rossmann-fold domains"/>
    <property type="match status" value="1"/>
</dbReference>
<dbReference type="PROSITE" id="PS51318">
    <property type="entry name" value="TAT"/>
    <property type="match status" value="1"/>
</dbReference>
<protein>
    <recommendedName>
        <fullName evidence="6">4,5-dihydroxyphthalate dehydrogenase</fullName>
    </recommendedName>
</protein>
<dbReference type="PATRIC" id="fig|1409788.3.peg.3483"/>
<evidence type="ECO:0000256" key="1">
    <source>
        <dbReference type="SAM" id="SignalP"/>
    </source>
</evidence>
<feature type="chain" id="PRO_5005591242" description="4,5-dihydroxyphthalate dehydrogenase" evidence="1">
    <location>
        <begin position="27"/>
        <end position="472"/>
    </location>
</feature>
<name>A0A0L8V5R1_9BACT</name>
<dbReference type="Pfam" id="PF01408">
    <property type="entry name" value="GFO_IDH_MocA"/>
    <property type="match status" value="1"/>
</dbReference>
<dbReference type="Gene3D" id="3.40.50.720">
    <property type="entry name" value="NAD(P)-binding Rossmann-like Domain"/>
    <property type="match status" value="1"/>
</dbReference>
<accession>A0A0L8V5R1</accession>
<feature type="domain" description="Gfo/Idh/MocA-like oxidoreductase C-terminal" evidence="3">
    <location>
        <begin position="175"/>
        <end position="459"/>
    </location>
</feature>
<dbReference type="EMBL" id="LGIA01000177">
    <property type="protein sequence ID" value="KOH43779.1"/>
    <property type="molecule type" value="Genomic_DNA"/>
</dbReference>
<evidence type="ECO:0008006" key="6">
    <source>
        <dbReference type="Google" id="ProtNLM"/>
    </source>
</evidence>
<comment type="caution">
    <text evidence="4">The sequence shown here is derived from an EMBL/GenBank/DDBJ whole genome shotgun (WGS) entry which is preliminary data.</text>
</comment>
<evidence type="ECO:0000259" key="2">
    <source>
        <dbReference type="Pfam" id="PF01408"/>
    </source>
</evidence>
<dbReference type="Pfam" id="PF02894">
    <property type="entry name" value="GFO_IDH_MocA_C"/>
    <property type="match status" value="1"/>
</dbReference>
<dbReference type="InterPro" id="IPR004104">
    <property type="entry name" value="Gfo/Idh/MocA-like_OxRdtase_C"/>
</dbReference>
<proteinExistence type="predicted"/>
<dbReference type="AlphaFoldDB" id="A0A0L8V5R1"/>
<dbReference type="NCBIfam" id="TIGR01409">
    <property type="entry name" value="TAT_signal_seq"/>
    <property type="match status" value="1"/>
</dbReference>
<dbReference type="RefSeq" id="WP_053185696.1">
    <property type="nucleotide sequence ID" value="NZ_LGIA01000177.1"/>
</dbReference>
<dbReference type="SUPFAM" id="SSF55347">
    <property type="entry name" value="Glyceraldehyde-3-phosphate dehydrogenase-like, C-terminal domain"/>
    <property type="match status" value="1"/>
</dbReference>
<sequence length="472" mass="53899">MKASKNLNRRHFLGAAGTLTAGALLANPMQSVAKPAAAKTKLALVGTGIRGTSFWGKNIVDNYSKETEFVGLCDLNPGRLQFALNFMGVKCPVFTDFEKMINDTKPDVVIVTTMDSNHHEFIIKALEMDCDVITEKPMTTDEIKCQAILDAERKTGRKVIVGFNYRYGLQFSKLKELLVDREVGKITSVDFHWYLNTYHGASYFRRWHGERDKGGTLLVHKATHHFDLLNWWIDSDPVEVTAYGELEHYGSNNEFRGANCRSCAYTDKCKFYWDIMKDQRSVDLYVKNEKYDGYIRDNCLWRHDVDIYDKMAVQIKYANDVQVSYSLTTYSPYEGFKIAFNGMDGRIDSWEGIPWREKERVSQAELHAREMNQNAEEDDSAYDEIIVMKNWNPDYELVKVPRVRGGHGGGDVRLQDKIFKDPNMADPYKHSAGTRDGAMSVLIGVAARKSIEEKRPVKIAELTDIKISRTRG</sequence>
<dbReference type="OrthoDB" id="9781031at2"/>
<dbReference type="InterPro" id="IPR006311">
    <property type="entry name" value="TAT_signal"/>
</dbReference>
<dbReference type="InterPro" id="IPR019546">
    <property type="entry name" value="TAT_signal_bac_arc"/>
</dbReference>
<dbReference type="PANTHER" id="PTHR43377:SF2">
    <property type="entry name" value="BINDING ROSSMANN FOLD OXIDOREDUCTASE, PUTATIVE (AFU_ORTHOLOGUE AFUA_4G00560)-RELATED"/>
    <property type="match status" value="1"/>
</dbReference>
<evidence type="ECO:0000313" key="4">
    <source>
        <dbReference type="EMBL" id="KOH43779.1"/>
    </source>
</evidence>
<keyword evidence="1" id="KW-0732">Signal</keyword>
<feature type="domain" description="Gfo/Idh/MocA-like oxidoreductase N-terminal" evidence="2">
    <location>
        <begin position="41"/>
        <end position="163"/>
    </location>
</feature>
<organism evidence="4 5">
    <name type="scientific">Sunxiuqinia dokdonensis</name>
    <dbReference type="NCBI Taxonomy" id="1409788"/>
    <lineage>
        <taxon>Bacteria</taxon>
        <taxon>Pseudomonadati</taxon>
        <taxon>Bacteroidota</taxon>
        <taxon>Bacteroidia</taxon>
        <taxon>Marinilabiliales</taxon>
        <taxon>Prolixibacteraceae</taxon>
        <taxon>Sunxiuqinia</taxon>
    </lineage>
</organism>
<keyword evidence="5" id="KW-1185">Reference proteome</keyword>
<dbReference type="InterPro" id="IPR036291">
    <property type="entry name" value="NAD(P)-bd_dom_sf"/>
</dbReference>
<dbReference type="InterPro" id="IPR000683">
    <property type="entry name" value="Gfo/Idh/MocA-like_OxRdtase_N"/>
</dbReference>
<dbReference type="PANTHER" id="PTHR43377">
    <property type="entry name" value="BILIVERDIN REDUCTASE A"/>
    <property type="match status" value="1"/>
</dbReference>
<feature type="signal peptide" evidence="1">
    <location>
        <begin position="1"/>
        <end position="26"/>
    </location>
</feature>